<keyword evidence="6" id="KW-1185">Reference proteome</keyword>
<dbReference type="Pfam" id="PF00782">
    <property type="entry name" value="DSPc"/>
    <property type="match status" value="1"/>
</dbReference>
<dbReference type="SMART" id="SM00195">
    <property type="entry name" value="DSPc"/>
    <property type="match status" value="1"/>
</dbReference>
<evidence type="ECO:0000259" key="4">
    <source>
        <dbReference type="PROSITE" id="PS50056"/>
    </source>
</evidence>
<accession>X6NH18</accession>
<name>X6NH18_RETFI</name>
<dbReference type="PANTHER" id="PTHR46377:SF1">
    <property type="entry name" value="DUAL SPECIFICITY PROTEIN PHOSPHATASE 19"/>
    <property type="match status" value="1"/>
</dbReference>
<evidence type="ECO:0000256" key="1">
    <source>
        <dbReference type="ARBA" id="ARBA00022801"/>
    </source>
</evidence>
<evidence type="ECO:0000313" key="6">
    <source>
        <dbReference type="Proteomes" id="UP000023152"/>
    </source>
</evidence>
<evidence type="ECO:0000256" key="2">
    <source>
        <dbReference type="ARBA" id="ARBA00022912"/>
    </source>
</evidence>
<dbReference type="EMBL" id="ASPP01008795">
    <property type="protein sequence ID" value="ETO25019.1"/>
    <property type="molecule type" value="Genomic_DNA"/>
</dbReference>
<dbReference type="SUPFAM" id="SSF52799">
    <property type="entry name" value="(Phosphotyrosine protein) phosphatases II"/>
    <property type="match status" value="1"/>
</dbReference>
<dbReference type="PROSITE" id="PS50056">
    <property type="entry name" value="TYR_PHOSPHATASE_2"/>
    <property type="match status" value="1"/>
</dbReference>
<keyword evidence="1" id="KW-0378">Hydrolase</keyword>
<dbReference type="CDD" id="cd14498">
    <property type="entry name" value="DSP"/>
    <property type="match status" value="1"/>
</dbReference>
<dbReference type="InterPro" id="IPR000340">
    <property type="entry name" value="Dual-sp_phosphatase_cat-dom"/>
</dbReference>
<proteinExistence type="predicted"/>
<dbReference type="GO" id="GO:0008579">
    <property type="term" value="F:JUN kinase phosphatase activity"/>
    <property type="evidence" value="ECO:0007669"/>
    <property type="project" value="TreeGrafter"/>
</dbReference>
<dbReference type="AlphaFoldDB" id="X6NH18"/>
<dbReference type="GO" id="GO:0005737">
    <property type="term" value="C:cytoplasm"/>
    <property type="evidence" value="ECO:0007669"/>
    <property type="project" value="TreeGrafter"/>
</dbReference>
<evidence type="ECO:0000259" key="3">
    <source>
        <dbReference type="PROSITE" id="PS50054"/>
    </source>
</evidence>
<dbReference type="InterPro" id="IPR020422">
    <property type="entry name" value="TYR_PHOSPHATASE_DUAL_dom"/>
</dbReference>
<dbReference type="InterPro" id="IPR029021">
    <property type="entry name" value="Prot-tyrosine_phosphatase-like"/>
</dbReference>
<organism evidence="5 6">
    <name type="scientific">Reticulomyxa filosa</name>
    <dbReference type="NCBI Taxonomy" id="46433"/>
    <lineage>
        <taxon>Eukaryota</taxon>
        <taxon>Sar</taxon>
        <taxon>Rhizaria</taxon>
        <taxon>Retaria</taxon>
        <taxon>Foraminifera</taxon>
        <taxon>Monothalamids</taxon>
        <taxon>Reticulomyxidae</taxon>
        <taxon>Reticulomyxa</taxon>
    </lineage>
</organism>
<dbReference type="InterPro" id="IPR000387">
    <property type="entry name" value="Tyr_Pase_dom"/>
</dbReference>
<sequence length="155" mass="17993">MQDLEFLKTEKITHILNCTQEVELPKNVEAYIKGFQRISIQDKANEDLLAVIFKGIIWIDEVLSNEKNIILIHCREGKSRSASFLCGYLIWKENIAFESALSAVRSRRTVAMPNPKFFKQLEEFSAIVIKEQELPAEKRTFPPSKYDFKLMPVKQ</sequence>
<dbReference type="Proteomes" id="UP000023152">
    <property type="component" value="Unassembled WGS sequence"/>
</dbReference>
<keyword evidence="2" id="KW-0904">Protein phosphatase</keyword>
<comment type="caution">
    <text evidence="5">The sequence shown here is derived from an EMBL/GenBank/DDBJ whole genome shotgun (WGS) entry which is preliminary data.</text>
</comment>
<dbReference type="PROSITE" id="PS50054">
    <property type="entry name" value="TYR_PHOSPHATASE_DUAL"/>
    <property type="match status" value="1"/>
</dbReference>
<dbReference type="PANTHER" id="PTHR46377">
    <property type="entry name" value="DUAL SPECIFICITY PROTEIN PHOSPHATASE 19"/>
    <property type="match status" value="1"/>
</dbReference>
<dbReference type="PROSITE" id="PS00383">
    <property type="entry name" value="TYR_PHOSPHATASE_1"/>
    <property type="match status" value="1"/>
</dbReference>
<dbReference type="OrthoDB" id="10252009at2759"/>
<protein>
    <submittedName>
        <fullName evidence="5">Dual specificity phosphatase, catalytic domain containing protein</fullName>
    </submittedName>
</protein>
<gene>
    <name evidence="5" type="ORF">RFI_12125</name>
</gene>
<dbReference type="OMA" id="WKENIAF"/>
<evidence type="ECO:0000313" key="5">
    <source>
        <dbReference type="EMBL" id="ETO25019.1"/>
    </source>
</evidence>
<reference evidence="5 6" key="1">
    <citation type="journal article" date="2013" name="Curr. Biol.">
        <title>The Genome of the Foraminiferan Reticulomyxa filosa.</title>
        <authorList>
            <person name="Glockner G."/>
            <person name="Hulsmann N."/>
            <person name="Schleicher M."/>
            <person name="Noegel A.A."/>
            <person name="Eichinger L."/>
            <person name="Gallinger C."/>
            <person name="Pawlowski J."/>
            <person name="Sierra R."/>
            <person name="Euteneuer U."/>
            <person name="Pillet L."/>
            <person name="Moustafa A."/>
            <person name="Platzer M."/>
            <person name="Groth M."/>
            <person name="Szafranski K."/>
            <person name="Schliwa M."/>
        </authorList>
    </citation>
    <scope>NUCLEOTIDE SEQUENCE [LARGE SCALE GENOMIC DNA]</scope>
</reference>
<dbReference type="InterPro" id="IPR016130">
    <property type="entry name" value="Tyr_Pase_AS"/>
</dbReference>
<feature type="domain" description="Tyrosine-protein phosphatase" evidence="3">
    <location>
        <begin position="1"/>
        <end position="130"/>
    </location>
</feature>
<feature type="domain" description="Tyrosine specific protein phosphatases" evidence="4">
    <location>
        <begin position="70"/>
        <end position="119"/>
    </location>
</feature>
<dbReference type="Gene3D" id="3.90.190.10">
    <property type="entry name" value="Protein tyrosine phosphatase superfamily"/>
    <property type="match status" value="1"/>
</dbReference>